<evidence type="ECO:0000256" key="1">
    <source>
        <dbReference type="SAM" id="Phobius"/>
    </source>
</evidence>
<dbReference type="Proteomes" id="UP001152755">
    <property type="component" value="Unassembled WGS sequence"/>
</dbReference>
<proteinExistence type="predicted"/>
<reference evidence="2" key="1">
    <citation type="submission" date="2022-08" db="EMBL/GenBank/DDBJ databases">
        <title>Genome analysis of Corynebacteriales strain.</title>
        <authorList>
            <person name="Lee S.D."/>
        </authorList>
    </citation>
    <scope>NUCLEOTIDE SEQUENCE</scope>
    <source>
        <strain evidence="2">D3-21</strain>
    </source>
</reference>
<evidence type="ECO:0000313" key="3">
    <source>
        <dbReference type="Proteomes" id="UP001152755"/>
    </source>
</evidence>
<comment type="caution">
    <text evidence="2">The sequence shown here is derived from an EMBL/GenBank/DDBJ whole genome shotgun (WGS) entry which is preliminary data.</text>
</comment>
<dbReference type="AlphaFoldDB" id="A0A9X4M3E8"/>
<keyword evidence="3" id="KW-1185">Reference proteome</keyword>
<name>A0A9X4M3E8_9ACTN</name>
<keyword evidence="1" id="KW-0472">Membrane</keyword>
<keyword evidence="1" id="KW-1133">Transmembrane helix</keyword>
<dbReference type="EMBL" id="JANRHA010000012">
    <property type="protein sequence ID" value="MDG3016315.1"/>
    <property type="molecule type" value="Genomic_DNA"/>
</dbReference>
<accession>A0A9X4M3E8</accession>
<organism evidence="2 3">
    <name type="scientific">Speluncibacter jeojiensis</name>
    <dbReference type="NCBI Taxonomy" id="2710754"/>
    <lineage>
        <taxon>Bacteria</taxon>
        <taxon>Bacillati</taxon>
        <taxon>Actinomycetota</taxon>
        <taxon>Actinomycetes</taxon>
        <taxon>Mycobacteriales</taxon>
        <taxon>Speluncibacteraceae</taxon>
        <taxon>Speluncibacter</taxon>
    </lineage>
</organism>
<evidence type="ECO:0000313" key="2">
    <source>
        <dbReference type="EMBL" id="MDG3016315.1"/>
    </source>
</evidence>
<dbReference type="RefSeq" id="WP_332520476.1">
    <property type="nucleotide sequence ID" value="NZ_JANRHA010000012.1"/>
</dbReference>
<gene>
    <name evidence="2" type="ORF">NVS88_17305</name>
</gene>
<keyword evidence="1" id="KW-0812">Transmembrane</keyword>
<feature type="transmembrane region" description="Helical" evidence="1">
    <location>
        <begin position="29"/>
        <end position="47"/>
    </location>
</feature>
<sequence>MRAVVVAGLGAVLVAEGAAAAVGHRDRMLIVAGVVVALVLAALHAGFSGRERTAADADDGSERAEVLGQWSARTRSLLEWSDGTRGDWDRHLRPLLARELAQSAGLRTLDEPATGLLLFGPELWPWVDPSNVAAAGSAARDEPGPGRAALSRILDRLERL</sequence>
<protein>
    <submittedName>
        <fullName evidence="2">Uncharacterized protein</fullName>
    </submittedName>
</protein>